<gene>
    <name evidence="5" type="ORF">L596_000304</name>
</gene>
<feature type="domain" description="Chromo" evidence="4">
    <location>
        <begin position="22"/>
        <end position="72"/>
    </location>
</feature>
<evidence type="ECO:0000256" key="3">
    <source>
        <dbReference type="SAM" id="MobiDB-lite"/>
    </source>
</evidence>
<feature type="compositionally biased region" description="Polar residues" evidence="3">
    <location>
        <begin position="96"/>
        <end position="106"/>
    </location>
</feature>
<dbReference type="STRING" id="34508.A0A4U8UHY7"/>
<proteinExistence type="predicted"/>
<dbReference type="InterPro" id="IPR016197">
    <property type="entry name" value="Chromo-like_dom_sf"/>
</dbReference>
<protein>
    <recommendedName>
        <fullName evidence="4">Chromo domain-containing protein</fullName>
    </recommendedName>
</protein>
<feature type="region of interest" description="Disordered" evidence="3">
    <location>
        <begin position="179"/>
        <end position="199"/>
    </location>
</feature>
<dbReference type="Proteomes" id="UP000298663">
    <property type="component" value="Unassembled WGS sequence"/>
</dbReference>
<dbReference type="AlphaFoldDB" id="A0A4U8UHY7"/>
<comment type="subcellular location">
    <subcellularLocation>
        <location evidence="1">Nucleus</location>
    </subcellularLocation>
</comment>
<dbReference type="CDD" id="cd00024">
    <property type="entry name" value="CD_CSD"/>
    <property type="match status" value="1"/>
</dbReference>
<organism evidence="5 6">
    <name type="scientific">Steinernema carpocapsae</name>
    <name type="common">Entomopathogenic nematode</name>
    <dbReference type="NCBI Taxonomy" id="34508"/>
    <lineage>
        <taxon>Eukaryota</taxon>
        <taxon>Metazoa</taxon>
        <taxon>Ecdysozoa</taxon>
        <taxon>Nematoda</taxon>
        <taxon>Chromadorea</taxon>
        <taxon>Rhabditida</taxon>
        <taxon>Tylenchina</taxon>
        <taxon>Panagrolaimomorpha</taxon>
        <taxon>Strongyloidoidea</taxon>
        <taxon>Steinernematidae</taxon>
        <taxon>Steinernema</taxon>
    </lineage>
</organism>
<dbReference type="GO" id="GO:0005634">
    <property type="term" value="C:nucleus"/>
    <property type="evidence" value="ECO:0007669"/>
    <property type="project" value="UniProtKB-SubCell"/>
</dbReference>
<evidence type="ECO:0000256" key="1">
    <source>
        <dbReference type="ARBA" id="ARBA00004123"/>
    </source>
</evidence>
<reference evidence="5 6" key="1">
    <citation type="journal article" date="2015" name="Genome Biol.">
        <title>Comparative genomics of Steinernema reveals deeply conserved gene regulatory networks.</title>
        <authorList>
            <person name="Dillman A.R."/>
            <person name="Macchietto M."/>
            <person name="Porter C.F."/>
            <person name="Rogers A."/>
            <person name="Williams B."/>
            <person name="Antoshechkin I."/>
            <person name="Lee M.M."/>
            <person name="Goodwin Z."/>
            <person name="Lu X."/>
            <person name="Lewis E.E."/>
            <person name="Goodrich-Blair H."/>
            <person name="Stock S.P."/>
            <person name="Adams B.J."/>
            <person name="Sternberg P.W."/>
            <person name="Mortazavi A."/>
        </authorList>
    </citation>
    <scope>NUCLEOTIDE SEQUENCE [LARGE SCALE GENOMIC DNA]</scope>
    <source>
        <strain evidence="5 6">ALL</strain>
    </source>
</reference>
<feature type="compositionally biased region" description="Polar residues" evidence="3">
    <location>
        <begin position="1"/>
        <end position="20"/>
    </location>
</feature>
<dbReference type="InterPro" id="IPR000953">
    <property type="entry name" value="Chromo/chromo_shadow_dom"/>
</dbReference>
<dbReference type="OrthoDB" id="433924at2759"/>
<reference evidence="5 6" key="2">
    <citation type="journal article" date="2019" name="G3 (Bethesda)">
        <title>Hybrid Assembly of the Genome of the Entomopathogenic Nematode Steinernema carpocapsae Identifies the X-Chromosome.</title>
        <authorList>
            <person name="Serra L."/>
            <person name="Macchietto M."/>
            <person name="Macias-Munoz A."/>
            <person name="McGill C.J."/>
            <person name="Rodriguez I.M."/>
            <person name="Rodriguez B."/>
            <person name="Murad R."/>
            <person name="Mortazavi A."/>
        </authorList>
    </citation>
    <scope>NUCLEOTIDE SEQUENCE [LARGE SCALE GENOMIC DNA]</scope>
    <source>
        <strain evidence="5 6">ALL</strain>
    </source>
</reference>
<evidence type="ECO:0000256" key="2">
    <source>
        <dbReference type="ARBA" id="ARBA00023242"/>
    </source>
</evidence>
<dbReference type="Pfam" id="PF00385">
    <property type="entry name" value="Chromo"/>
    <property type="match status" value="1"/>
</dbReference>
<keyword evidence="6" id="KW-1185">Reference proteome</keyword>
<dbReference type="SMART" id="SM00298">
    <property type="entry name" value="CHROMO"/>
    <property type="match status" value="1"/>
</dbReference>
<feature type="compositionally biased region" description="Basic and acidic residues" evidence="3">
    <location>
        <begin position="179"/>
        <end position="188"/>
    </location>
</feature>
<dbReference type="PROSITE" id="PS50013">
    <property type="entry name" value="CHROMO_2"/>
    <property type="match status" value="1"/>
</dbReference>
<keyword evidence="2" id="KW-0539">Nucleus</keyword>
<evidence type="ECO:0000259" key="4">
    <source>
        <dbReference type="PROSITE" id="PS50013"/>
    </source>
</evidence>
<comment type="caution">
    <text evidence="5">The sequence shown here is derived from an EMBL/GenBank/DDBJ whole genome shotgun (WGS) entry which is preliminary data.</text>
</comment>
<feature type="region of interest" description="Disordered" evidence="3">
    <location>
        <begin position="75"/>
        <end position="118"/>
    </location>
</feature>
<evidence type="ECO:0000313" key="6">
    <source>
        <dbReference type="Proteomes" id="UP000298663"/>
    </source>
</evidence>
<name>A0A4U8UHY7_STECR</name>
<dbReference type="PANTHER" id="PTHR22812">
    <property type="entry name" value="CHROMOBOX PROTEIN"/>
    <property type="match status" value="1"/>
</dbReference>
<dbReference type="InterPro" id="IPR023780">
    <property type="entry name" value="Chromo_domain"/>
</dbReference>
<dbReference type="SUPFAM" id="SSF54160">
    <property type="entry name" value="Chromo domain-like"/>
    <property type="match status" value="1"/>
</dbReference>
<sequence>MVTPTQSQNKSKLPKQQSGQDFVVERVLDVRGDGSNTEYLLQWVGYTHAEDSWEPAANCHCPDLIEEFERKRARSPQIAVKSPHKTPNKAIPASKSVKSPQTNAATVSKPKRGLRPSKKMLFLQKDDPDAMKPKAVYNSDNIATMQTKAPQKTRPLKSPPLSWPVITLDDDGNEVLDETPKVPSEKGATKNSAFTSKPKRELRPAKKLLFLQSDDAAAKKPKVSSKKHKDIVVKAKAPRQTQAIKPSTVSWPLYTLDNEDVVAKSQASPENLVKSAPERPTYWPSAFTGGYRSETIREEDPLELEFQNACEQVAKSAPARPTYWPSAFTGTFRSETIREEEPLELEFQNMCSSAEEALAAANVIMNDPLMFSAESLSAEPLEAGAHFIDFTERDMLPHEYERLLGAPLGSDFDLDERSVSPFFFIPDDLEEGSKQMP</sequence>
<dbReference type="EMBL" id="AZBU02000001">
    <property type="protein sequence ID" value="TMS32474.1"/>
    <property type="molecule type" value="Genomic_DNA"/>
</dbReference>
<feature type="region of interest" description="Disordered" evidence="3">
    <location>
        <begin position="1"/>
        <end position="22"/>
    </location>
</feature>
<dbReference type="InterPro" id="IPR051219">
    <property type="entry name" value="Heterochromatin_chromo-domain"/>
</dbReference>
<evidence type="ECO:0000313" key="5">
    <source>
        <dbReference type="EMBL" id="TMS32474.1"/>
    </source>
</evidence>
<dbReference type="Gene3D" id="2.40.50.40">
    <property type="match status" value="1"/>
</dbReference>
<feature type="compositionally biased region" description="Basic residues" evidence="3">
    <location>
        <begin position="109"/>
        <end position="118"/>
    </location>
</feature>
<accession>A0A4U8UHY7</accession>